<dbReference type="GO" id="GO:0005737">
    <property type="term" value="C:cytoplasm"/>
    <property type="evidence" value="ECO:0007669"/>
    <property type="project" value="TreeGrafter"/>
</dbReference>
<organism evidence="14 15">
    <name type="scientific">Bacillus cytotoxicus</name>
    <dbReference type="NCBI Taxonomy" id="580165"/>
    <lineage>
        <taxon>Bacteria</taxon>
        <taxon>Bacillati</taxon>
        <taxon>Bacillota</taxon>
        <taxon>Bacilli</taxon>
        <taxon>Bacillales</taxon>
        <taxon>Bacillaceae</taxon>
        <taxon>Bacillus</taxon>
        <taxon>Bacillus cereus group</taxon>
    </lineage>
</organism>
<evidence type="ECO:0000313" key="14">
    <source>
        <dbReference type="EMBL" id="SCL97648.1"/>
    </source>
</evidence>
<evidence type="ECO:0000256" key="3">
    <source>
        <dbReference type="ARBA" id="ARBA00007870"/>
    </source>
</evidence>
<proteinExistence type="inferred from homology"/>
<dbReference type="InterPro" id="IPR036291">
    <property type="entry name" value="NAD(P)-bd_dom_sf"/>
</dbReference>
<dbReference type="GO" id="GO:0050661">
    <property type="term" value="F:NADP binding"/>
    <property type="evidence" value="ECO:0007669"/>
    <property type="project" value="TreeGrafter"/>
</dbReference>
<dbReference type="InterPro" id="IPR003710">
    <property type="entry name" value="ApbA"/>
</dbReference>
<dbReference type="InterPro" id="IPR008927">
    <property type="entry name" value="6-PGluconate_DH-like_C_sf"/>
</dbReference>
<dbReference type="Gene3D" id="1.10.1040.10">
    <property type="entry name" value="N-(1-d-carboxylethyl)-l-norvaline Dehydrogenase, domain 2"/>
    <property type="match status" value="1"/>
</dbReference>
<dbReference type="NCBIfam" id="NF005093">
    <property type="entry name" value="PRK06522.2-4"/>
    <property type="match status" value="1"/>
</dbReference>
<accession>A0AAX2CJG9</accession>
<comment type="similarity">
    <text evidence="3 11">Belongs to the ketopantoate reductase family.</text>
</comment>
<reference evidence="14 15" key="1">
    <citation type="submission" date="2016-08" db="EMBL/GenBank/DDBJ databases">
        <authorList>
            <person name="Loux V."/>
            <person name="Rue O."/>
        </authorList>
    </citation>
    <scope>NUCLEOTIDE SEQUENCE [LARGE SCALE GENOMIC DNA]</scope>
    <source>
        <strain evidence="14 15">AFSSA_08CEB44bac</strain>
    </source>
</reference>
<dbReference type="NCBIfam" id="TIGR00745">
    <property type="entry name" value="apbA_panE"/>
    <property type="match status" value="1"/>
</dbReference>
<comment type="pathway">
    <text evidence="2 11">Cofactor biosynthesis; (R)-pantothenate biosynthesis; (R)-pantoate from 3-methyl-2-oxobutanoate: step 2/2.</text>
</comment>
<keyword evidence="8 11" id="KW-0560">Oxidoreductase</keyword>
<feature type="domain" description="Ketopantoate reductase C-terminal" evidence="13">
    <location>
        <begin position="171"/>
        <end position="291"/>
    </location>
</feature>
<evidence type="ECO:0000256" key="7">
    <source>
        <dbReference type="ARBA" id="ARBA00022857"/>
    </source>
</evidence>
<dbReference type="PANTHER" id="PTHR43765:SF2">
    <property type="entry name" value="2-DEHYDROPANTOATE 2-REDUCTASE"/>
    <property type="match status" value="1"/>
</dbReference>
<dbReference type="EC" id="1.1.1.169" evidence="4 11"/>
<dbReference type="SUPFAM" id="SSF51735">
    <property type="entry name" value="NAD(P)-binding Rossmann-fold domains"/>
    <property type="match status" value="1"/>
</dbReference>
<dbReference type="PANTHER" id="PTHR43765">
    <property type="entry name" value="2-DEHYDROPANTOATE 2-REDUCTASE-RELATED"/>
    <property type="match status" value="1"/>
</dbReference>
<keyword evidence="6 11" id="KW-0566">Pantothenate biosynthesis</keyword>
<dbReference type="InterPro" id="IPR013328">
    <property type="entry name" value="6PGD_dom2"/>
</dbReference>
<comment type="caution">
    <text evidence="14">The sequence shown here is derived from an EMBL/GenBank/DDBJ whole genome shotgun (WGS) entry which is preliminary data.</text>
</comment>
<evidence type="ECO:0000256" key="5">
    <source>
        <dbReference type="ARBA" id="ARBA00019465"/>
    </source>
</evidence>
<dbReference type="SUPFAM" id="SSF48179">
    <property type="entry name" value="6-phosphogluconate dehydrogenase C-terminal domain-like"/>
    <property type="match status" value="1"/>
</dbReference>
<protein>
    <recommendedName>
        <fullName evidence="5 11">2-dehydropantoate 2-reductase</fullName>
        <ecNumber evidence="4 11">1.1.1.169</ecNumber>
    </recommendedName>
    <alternativeName>
        <fullName evidence="9 11">Ketopantoate reductase</fullName>
    </alternativeName>
</protein>
<evidence type="ECO:0000259" key="12">
    <source>
        <dbReference type="Pfam" id="PF02558"/>
    </source>
</evidence>
<evidence type="ECO:0000256" key="1">
    <source>
        <dbReference type="ARBA" id="ARBA00002919"/>
    </source>
</evidence>
<evidence type="ECO:0000256" key="8">
    <source>
        <dbReference type="ARBA" id="ARBA00023002"/>
    </source>
</evidence>
<dbReference type="InterPro" id="IPR013332">
    <property type="entry name" value="KPR_N"/>
</dbReference>
<dbReference type="EMBL" id="FMIK01000037">
    <property type="protein sequence ID" value="SCL97648.1"/>
    <property type="molecule type" value="Genomic_DNA"/>
</dbReference>
<dbReference type="InterPro" id="IPR013752">
    <property type="entry name" value="KPA_reductase"/>
</dbReference>
<comment type="function">
    <text evidence="1 11">Catalyzes the NADPH-dependent reduction of ketopantoate into pantoic acid.</text>
</comment>
<evidence type="ECO:0000256" key="10">
    <source>
        <dbReference type="ARBA" id="ARBA00048793"/>
    </source>
</evidence>
<dbReference type="Gene3D" id="3.40.50.720">
    <property type="entry name" value="NAD(P)-binding Rossmann-like Domain"/>
    <property type="match status" value="1"/>
</dbReference>
<dbReference type="GO" id="GO:0015940">
    <property type="term" value="P:pantothenate biosynthetic process"/>
    <property type="evidence" value="ECO:0007669"/>
    <property type="project" value="UniProtKB-KW"/>
</dbReference>
<keyword evidence="7 11" id="KW-0521">NADP</keyword>
<evidence type="ECO:0000259" key="13">
    <source>
        <dbReference type="Pfam" id="PF08546"/>
    </source>
</evidence>
<dbReference type="NCBIfam" id="NF005090">
    <property type="entry name" value="PRK06522.2-1"/>
    <property type="match status" value="1"/>
</dbReference>
<gene>
    <name evidence="14" type="ORF">BCB44BAC_02907</name>
</gene>
<evidence type="ECO:0000256" key="9">
    <source>
        <dbReference type="ARBA" id="ARBA00032024"/>
    </source>
</evidence>
<evidence type="ECO:0000313" key="15">
    <source>
        <dbReference type="Proteomes" id="UP000242164"/>
    </source>
</evidence>
<sequence>MKIGIVGPGAIGLLYAFYFKKSNQDVTLFTRTVEQAKQLEKTGVTCIQDEISETVFPKVLPVESVEKENWDYIFIAVKQYHVNHILPFLSKQRVVFLQNGMSHLQLIKELQCENIAVGIVEHGAKKENFHTVCHTGVGITKFGVVKGDVLQFEPIFECFASQRFSMQFEDDWKQMMYNKLIVNVCINPLTALFGVCNGELISNPFFYQSMKQVFQEVTFLIEKEKEEELWNMVCQVCQKTSCNTSSMLADIREKRKTEIEAIVGYVLDEAKARQKQVHILPFLYNAIRGLET</sequence>
<evidence type="ECO:0000256" key="4">
    <source>
        <dbReference type="ARBA" id="ARBA00013014"/>
    </source>
</evidence>
<dbReference type="GO" id="GO:0008677">
    <property type="term" value="F:2-dehydropantoate 2-reductase activity"/>
    <property type="evidence" value="ECO:0007669"/>
    <property type="project" value="UniProtKB-EC"/>
</dbReference>
<evidence type="ECO:0000256" key="11">
    <source>
        <dbReference type="RuleBase" id="RU362068"/>
    </source>
</evidence>
<comment type="catalytic activity">
    <reaction evidence="10 11">
        <text>(R)-pantoate + NADP(+) = 2-dehydropantoate + NADPH + H(+)</text>
        <dbReference type="Rhea" id="RHEA:16233"/>
        <dbReference type="ChEBI" id="CHEBI:11561"/>
        <dbReference type="ChEBI" id="CHEBI:15378"/>
        <dbReference type="ChEBI" id="CHEBI:15980"/>
        <dbReference type="ChEBI" id="CHEBI:57783"/>
        <dbReference type="ChEBI" id="CHEBI:58349"/>
        <dbReference type="EC" id="1.1.1.169"/>
    </reaction>
</comment>
<evidence type="ECO:0000256" key="6">
    <source>
        <dbReference type="ARBA" id="ARBA00022655"/>
    </source>
</evidence>
<evidence type="ECO:0000256" key="2">
    <source>
        <dbReference type="ARBA" id="ARBA00004994"/>
    </source>
</evidence>
<feature type="domain" description="Ketopantoate reductase N-terminal" evidence="12">
    <location>
        <begin position="3"/>
        <end position="146"/>
    </location>
</feature>
<dbReference type="InterPro" id="IPR050838">
    <property type="entry name" value="Ketopantoate_reductase"/>
</dbReference>
<dbReference type="Proteomes" id="UP000242164">
    <property type="component" value="Unassembled WGS sequence"/>
</dbReference>
<dbReference type="Pfam" id="PF08546">
    <property type="entry name" value="ApbA_C"/>
    <property type="match status" value="1"/>
</dbReference>
<dbReference type="AlphaFoldDB" id="A0AAX2CJG9"/>
<dbReference type="Pfam" id="PF02558">
    <property type="entry name" value="ApbA"/>
    <property type="match status" value="1"/>
</dbReference>
<name>A0AAX2CJG9_9BACI</name>